<evidence type="ECO:0000256" key="4">
    <source>
        <dbReference type="ARBA" id="ARBA00023002"/>
    </source>
</evidence>
<accession>A0ABX1B0S9</accession>
<dbReference type="Pfam" id="PF07731">
    <property type="entry name" value="Cu-oxidase_2"/>
    <property type="match status" value="1"/>
</dbReference>
<dbReference type="Pfam" id="PF00394">
    <property type="entry name" value="Cu-oxidase"/>
    <property type="match status" value="1"/>
</dbReference>
<organism evidence="14 15">
    <name type="scientific">Nonomuraea composti</name>
    <dbReference type="NCBI Taxonomy" id="2720023"/>
    <lineage>
        <taxon>Bacteria</taxon>
        <taxon>Bacillati</taxon>
        <taxon>Actinomycetota</taxon>
        <taxon>Actinomycetes</taxon>
        <taxon>Streptosporangiales</taxon>
        <taxon>Streptosporangiaceae</taxon>
        <taxon>Nonomuraea</taxon>
    </lineage>
</organism>
<dbReference type="InterPro" id="IPR002355">
    <property type="entry name" value="Cu_oxidase_Cu_BS"/>
</dbReference>
<keyword evidence="15" id="KW-1185">Reference proteome</keyword>
<comment type="subunit">
    <text evidence="2">Monomer.</text>
</comment>
<gene>
    <name evidence="14" type="ORF">HCN51_18660</name>
</gene>
<keyword evidence="3" id="KW-0479">Metal-binding</keyword>
<evidence type="ECO:0000256" key="5">
    <source>
        <dbReference type="ARBA" id="ARBA00038978"/>
    </source>
</evidence>
<dbReference type="EC" id="1.16.3.4" evidence="5"/>
<dbReference type="PANTHER" id="PTHR48267">
    <property type="entry name" value="CUPREDOXIN SUPERFAMILY PROTEIN"/>
    <property type="match status" value="1"/>
</dbReference>
<evidence type="ECO:0000256" key="2">
    <source>
        <dbReference type="ARBA" id="ARBA00011245"/>
    </source>
</evidence>
<dbReference type="Proteomes" id="UP000696294">
    <property type="component" value="Unassembled WGS sequence"/>
</dbReference>
<comment type="similarity">
    <text evidence="1">Belongs to the multicopper oxidase family.</text>
</comment>
<sequence>MSPTGRGRVTAGTGASPSGRVAAGLSPTRRDVLRLLGLGAVAVAGAQGCSLLTGTPQPQLLAGAAALPRPYTVPLPIPEVAKPVRSTGEADFYELTERAAEAELLPGLRTPIWGYGGTFPGPTIRARSGRRTVVKLINQLGEPTVLHLHGGHTPPESDGYPTDLVAPGASREYVFPLEQRAATLWYHDHRMDYTGPQVWRGLAGMFLVGDAEEEALPLPRGERDVPLLICDRSFAADGTLLYPALEGKPGVREAYMGGVLGDVILVNGAPWPELRVERARYRLRLCNASNARAYELSTGGPMVRIGSDGGLLAAPRTVRQLRLAPGERADVVVDFSAYGVGQHVELRNLAGEGPQARVMRFAVERDAKDDSSVPARLSTVEALDPARATVTRDFEFSSGSMHGGTGWLINGRPFDAKRMEARPKLGDVEIWRLTSDVAHPVHLHLDQFQVLSVNGERPKGPPEWKDTVELRDAQTVEIVTRFTDYRGRYVLHCHNLEHEDMAMMAAFEVV</sequence>
<dbReference type="Gene3D" id="2.60.40.420">
    <property type="entry name" value="Cupredoxins - blue copper proteins"/>
    <property type="match status" value="3"/>
</dbReference>
<dbReference type="InterPro" id="IPR008972">
    <property type="entry name" value="Cupredoxin"/>
</dbReference>
<dbReference type="Pfam" id="PF07732">
    <property type="entry name" value="Cu-oxidase_3"/>
    <property type="match status" value="1"/>
</dbReference>
<feature type="region of interest" description="Disordered" evidence="10">
    <location>
        <begin position="1"/>
        <end position="24"/>
    </location>
</feature>
<feature type="compositionally biased region" description="Low complexity" evidence="10">
    <location>
        <begin position="1"/>
        <end position="15"/>
    </location>
</feature>
<evidence type="ECO:0000256" key="10">
    <source>
        <dbReference type="SAM" id="MobiDB-lite"/>
    </source>
</evidence>
<evidence type="ECO:0000259" key="13">
    <source>
        <dbReference type="Pfam" id="PF07732"/>
    </source>
</evidence>
<evidence type="ECO:0000256" key="1">
    <source>
        <dbReference type="ARBA" id="ARBA00010609"/>
    </source>
</evidence>
<evidence type="ECO:0000256" key="3">
    <source>
        <dbReference type="ARBA" id="ARBA00022723"/>
    </source>
</evidence>
<dbReference type="InterPro" id="IPR045087">
    <property type="entry name" value="Cu-oxidase_fam"/>
</dbReference>
<name>A0ABX1B0S9_9ACTN</name>
<evidence type="ECO:0000259" key="12">
    <source>
        <dbReference type="Pfam" id="PF07731"/>
    </source>
</evidence>
<dbReference type="InterPro" id="IPR001117">
    <property type="entry name" value="Cu-oxidase_2nd"/>
</dbReference>
<evidence type="ECO:0000256" key="7">
    <source>
        <dbReference type="ARBA" id="ARBA00042896"/>
    </source>
</evidence>
<dbReference type="InterPro" id="IPR011707">
    <property type="entry name" value="Cu-oxidase-like_N"/>
</dbReference>
<dbReference type="InterPro" id="IPR011706">
    <property type="entry name" value="Cu-oxidase_C"/>
</dbReference>
<dbReference type="PROSITE" id="PS00080">
    <property type="entry name" value="MULTICOPPER_OXIDASE2"/>
    <property type="match status" value="1"/>
</dbReference>
<dbReference type="PROSITE" id="PS51318">
    <property type="entry name" value="TAT"/>
    <property type="match status" value="1"/>
</dbReference>
<evidence type="ECO:0000259" key="11">
    <source>
        <dbReference type="Pfam" id="PF00394"/>
    </source>
</evidence>
<comment type="caution">
    <text evidence="14">The sequence shown here is derived from an EMBL/GenBank/DDBJ whole genome shotgun (WGS) entry which is preliminary data.</text>
</comment>
<comment type="catalytic activity">
    <reaction evidence="9">
        <text>4 Cu(+) + O2 + 4 H(+) = 4 Cu(2+) + 2 H2O</text>
        <dbReference type="Rhea" id="RHEA:30083"/>
        <dbReference type="ChEBI" id="CHEBI:15377"/>
        <dbReference type="ChEBI" id="CHEBI:15378"/>
        <dbReference type="ChEBI" id="CHEBI:15379"/>
        <dbReference type="ChEBI" id="CHEBI:29036"/>
        <dbReference type="ChEBI" id="CHEBI:49552"/>
        <dbReference type="EC" id="1.16.3.4"/>
    </reaction>
    <physiologicalReaction direction="left-to-right" evidence="9">
        <dbReference type="Rhea" id="RHEA:30084"/>
    </physiologicalReaction>
</comment>
<feature type="domain" description="Plastocyanin-like" evidence="11">
    <location>
        <begin position="271"/>
        <end position="337"/>
    </location>
</feature>
<feature type="domain" description="Plastocyanin-like" evidence="13">
    <location>
        <begin position="103"/>
        <end position="211"/>
    </location>
</feature>
<evidence type="ECO:0000256" key="8">
    <source>
        <dbReference type="ARBA" id="ARBA00043090"/>
    </source>
</evidence>
<evidence type="ECO:0000313" key="15">
    <source>
        <dbReference type="Proteomes" id="UP000696294"/>
    </source>
</evidence>
<evidence type="ECO:0000256" key="6">
    <source>
        <dbReference type="ARBA" id="ARBA00041027"/>
    </source>
</evidence>
<reference evidence="14 15" key="1">
    <citation type="submission" date="2020-03" db="EMBL/GenBank/DDBJ databases">
        <title>WGS of actinomycetes isolated from Thailand.</title>
        <authorList>
            <person name="Thawai C."/>
        </authorList>
    </citation>
    <scope>NUCLEOTIDE SEQUENCE [LARGE SCALE GENOMIC DNA]</scope>
    <source>
        <strain evidence="14 15">FMUSA5-5</strain>
    </source>
</reference>
<keyword evidence="4" id="KW-0560">Oxidoreductase</keyword>
<dbReference type="SUPFAM" id="SSF49503">
    <property type="entry name" value="Cupredoxins"/>
    <property type="match status" value="3"/>
</dbReference>
<dbReference type="CDD" id="cd14448">
    <property type="entry name" value="CuRO_2_BOD_CotA_like"/>
    <property type="match status" value="1"/>
</dbReference>
<evidence type="ECO:0000256" key="9">
    <source>
        <dbReference type="ARBA" id="ARBA00048092"/>
    </source>
</evidence>
<evidence type="ECO:0000313" key="14">
    <source>
        <dbReference type="EMBL" id="NJP91455.1"/>
    </source>
</evidence>
<dbReference type="PANTHER" id="PTHR48267:SF1">
    <property type="entry name" value="BILIRUBIN OXIDASE"/>
    <property type="match status" value="1"/>
</dbReference>
<dbReference type="EMBL" id="JAATEP010000012">
    <property type="protein sequence ID" value="NJP91455.1"/>
    <property type="molecule type" value="Genomic_DNA"/>
</dbReference>
<feature type="domain" description="Plastocyanin-like" evidence="12">
    <location>
        <begin position="399"/>
        <end position="509"/>
    </location>
</feature>
<dbReference type="InterPro" id="IPR006311">
    <property type="entry name" value="TAT_signal"/>
</dbReference>
<proteinExistence type="inferred from homology"/>
<protein>
    <recommendedName>
        <fullName evidence="6">Multicopper oxidase CueO</fullName>
        <ecNumber evidence="5">1.16.3.4</ecNumber>
    </recommendedName>
    <alternativeName>
        <fullName evidence="7">Copper efflux oxidase</fullName>
    </alternativeName>
    <alternativeName>
        <fullName evidence="8">Cuprous oxidase</fullName>
    </alternativeName>
</protein>